<keyword evidence="2" id="KW-0812">Transmembrane</keyword>
<feature type="compositionally biased region" description="Acidic residues" evidence="1">
    <location>
        <begin position="277"/>
        <end position="293"/>
    </location>
</feature>
<comment type="caution">
    <text evidence="3">The sequence shown here is derived from an EMBL/GenBank/DDBJ whole genome shotgun (WGS) entry which is preliminary data.</text>
</comment>
<evidence type="ECO:0000313" key="4">
    <source>
        <dbReference type="Proteomes" id="UP001180737"/>
    </source>
</evidence>
<evidence type="ECO:0000313" key="3">
    <source>
        <dbReference type="EMBL" id="MDT0569355.1"/>
    </source>
</evidence>
<evidence type="ECO:0000256" key="1">
    <source>
        <dbReference type="SAM" id="MobiDB-lite"/>
    </source>
</evidence>
<reference evidence="3" key="1">
    <citation type="submission" date="2024-05" db="EMBL/GenBank/DDBJ databases">
        <title>30 novel species of actinomycetes from the DSMZ collection.</title>
        <authorList>
            <person name="Nouioui I."/>
        </authorList>
    </citation>
    <scope>NUCLEOTIDE SEQUENCE</scope>
    <source>
        <strain evidence="3">DSM 3412</strain>
    </source>
</reference>
<sequence>MRDVHEELRARLRESAEAHEPDRARILARIERGMAAPEERRSREATRPPLWGWVRVVTATAGVAGVLAVGGYAVASAVKGEETTPADRTVVVSPTPVDSPAATSRAPSRPDRPSPSTGGEREENPGPTPSKSPSTEDTTAPKLPTAGNEEDGPLWSDGSVDPHSNDFWAQSNLTLKTSEQLTELTVRLTIAQTGGVSSAGAWRSLPEQDFDLTVASDDGFLVYTWVLKDGRTVPKGEFVFAGQYNHERGGRDAGDDRYTMTARAGGEDLTVGGDFEGQGDGDDDNDSSDEGDS</sequence>
<name>A0ABU2YZ70_9ACTN</name>
<dbReference type="Proteomes" id="UP001180737">
    <property type="component" value="Unassembled WGS sequence"/>
</dbReference>
<keyword evidence="2" id="KW-0472">Membrane</keyword>
<feature type="region of interest" description="Disordered" evidence="1">
    <location>
        <begin position="80"/>
        <end position="163"/>
    </location>
</feature>
<keyword evidence="2" id="KW-1133">Transmembrane helix</keyword>
<protein>
    <submittedName>
        <fullName evidence="3">Uncharacterized protein</fullName>
    </submittedName>
</protein>
<feature type="compositionally biased region" description="Low complexity" evidence="1">
    <location>
        <begin position="89"/>
        <end position="107"/>
    </location>
</feature>
<feature type="compositionally biased region" description="Polar residues" evidence="1">
    <location>
        <begin position="129"/>
        <end position="138"/>
    </location>
</feature>
<evidence type="ECO:0000256" key="2">
    <source>
        <dbReference type="SAM" id="Phobius"/>
    </source>
</evidence>
<organism evidence="3 4">
    <name type="scientific">Streptomyces gottesmaniae</name>
    <dbReference type="NCBI Taxonomy" id="3075518"/>
    <lineage>
        <taxon>Bacteria</taxon>
        <taxon>Bacillati</taxon>
        <taxon>Actinomycetota</taxon>
        <taxon>Actinomycetes</taxon>
        <taxon>Kitasatosporales</taxon>
        <taxon>Streptomycetaceae</taxon>
        <taxon>Streptomyces</taxon>
    </lineage>
</organism>
<feature type="transmembrane region" description="Helical" evidence="2">
    <location>
        <begin position="50"/>
        <end position="75"/>
    </location>
</feature>
<proteinExistence type="predicted"/>
<dbReference type="RefSeq" id="WP_033529147.1">
    <property type="nucleotide sequence ID" value="NZ_JAVRFJ010000014.1"/>
</dbReference>
<feature type="region of interest" description="Disordered" evidence="1">
    <location>
        <begin position="262"/>
        <end position="293"/>
    </location>
</feature>
<gene>
    <name evidence="3" type="ORF">RM704_18065</name>
</gene>
<keyword evidence="4" id="KW-1185">Reference proteome</keyword>
<accession>A0ABU2YZ70</accession>
<dbReference type="EMBL" id="JAVRFJ010000014">
    <property type="protein sequence ID" value="MDT0569355.1"/>
    <property type="molecule type" value="Genomic_DNA"/>
</dbReference>